<proteinExistence type="predicted"/>
<dbReference type="Proteomes" id="UP000028761">
    <property type="component" value="Chromosome 10"/>
</dbReference>
<dbReference type="GeneTree" id="ENSGT01120000271815"/>
<evidence type="ECO:0000256" key="1">
    <source>
        <dbReference type="SAM" id="Phobius"/>
    </source>
</evidence>
<reference evidence="2 3" key="1">
    <citation type="submission" date="2012-03" db="EMBL/GenBank/DDBJ databases">
        <title>Whole Genome Assembly of Papio anubis.</title>
        <authorList>
            <person name="Liu Y.L."/>
            <person name="Abraham K.A."/>
            <person name="Akbar H.A."/>
            <person name="Ali S.A."/>
            <person name="Anosike U.A."/>
            <person name="Aqrawi P.A."/>
            <person name="Arias F.A."/>
            <person name="Attaway T.A."/>
            <person name="Awwad R.A."/>
            <person name="Babu C.B."/>
            <person name="Bandaranaike D.B."/>
            <person name="Battles P.B."/>
            <person name="Bell A.B."/>
            <person name="Beltran B.B."/>
            <person name="Berhane-Mersha D.B."/>
            <person name="Bess C.B."/>
            <person name="Bickham C.B."/>
            <person name="Bolden T.B."/>
            <person name="Carter K.C."/>
            <person name="Chau D.C."/>
            <person name="Chavez A.C."/>
            <person name="Clerc-Blankenburg K.C."/>
            <person name="Coyle M.C."/>
            <person name="Dao M.D."/>
            <person name="Davila M.L.D."/>
            <person name="Davy-Carroll L.D."/>
            <person name="Denson S.D."/>
            <person name="Dinh H.D."/>
            <person name="Fernandez S.F."/>
            <person name="Fernando P.F."/>
            <person name="Forbes L.F."/>
            <person name="Francis C.F."/>
            <person name="Francisco L.F."/>
            <person name="Fu Q.F."/>
            <person name="Garcia-Iii R.G."/>
            <person name="Garrett T.G."/>
            <person name="Gross S.G."/>
            <person name="Gubbala S.G."/>
            <person name="Hirani K.H."/>
            <person name="Hogues M.H."/>
            <person name="Hollins B.H."/>
            <person name="Jackson L.J."/>
            <person name="Javaid M.J."/>
            <person name="Jhangiani S.J."/>
            <person name="Johnson A.J."/>
            <person name="Johnson B.J."/>
            <person name="Jones J.J."/>
            <person name="Joshi V.J."/>
            <person name="Kalu J.K."/>
            <person name="Khan N.K."/>
            <person name="Korchina V.K."/>
            <person name="Kovar C.K."/>
            <person name="Lago L.L."/>
            <person name="Lara F.L."/>
            <person name="Le T.-K.L."/>
            <person name="Lee S.L."/>
            <person name="Legall-Iii F.L."/>
            <person name="Lemon S.L."/>
            <person name="Liu J.L."/>
            <person name="Liu Y.-S.L."/>
            <person name="Liyanage D.L."/>
            <person name="Lopez J.L."/>
            <person name="Lorensuhewa L.L."/>
            <person name="Mata R.M."/>
            <person name="Mathew T.M."/>
            <person name="Mercado C.M."/>
            <person name="Mercado I.M."/>
            <person name="Morales K.M."/>
            <person name="Morgan M.M."/>
            <person name="Munidasa M.M."/>
            <person name="Ngo D.N."/>
            <person name="Nguyen L.N."/>
            <person name="Nguyen T.N."/>
            <person name="Nguyen N.N."/>
            <person name="Obregon M.O."/>
            <person name="Okwuonu G.O."/>
            <person name="Ongeri F.O."/>
            <person name="Onwere C.O."/>
            <person name="Osifeso I.O."/>
            <person name="Parra A.P."/>
            <person name="Patil S.P."/>
            <person name="Perez A.P."/>
            <person name="Perez Y.P."/>
            <person name="Pham C.P."/>
            <person name="Pu L.-L.P."/>
            <person name="Puazo M.P."/>
            <person name="Quiroz J.Q."/>
            <person name="Rouhana J.R."/>
            <person name="Ruiz M.R."/>
            <person name="Ruiz S.-J.R."/>
            <person name="Saada N.S."/>
            <person name="Santibanez J.S."/>
            <person name="Scheel M.S."/>
            <person name="Schneider B.S."/>
            <person name="Simmons D.S."/>
            <person name="Sisson I.S."/>
            <person name="Tang L.-Y.T."/>
            <person name="Thornton R.T."/>
            <person name="Tisius J.T."/>
            <person name="Toledanes G.T."/>
            <person name="Trejos Z.T."/>
            <person name="Usmani K.U."/>
            <person name="Varghese R.V."/>
            <person name="Vattathil S.V."/>
            <person name="Vee V.V."/>
            <person name="Walker D.W."/>
            <person name="Weissenberger G.W."/>
            <person name="White C.W."/>
            <person name="Williams A.W."/>
            <person name="Woodworth J.W."/>
            <person name="Wright R.W."/>
            <person name="Zhu Y.Z."/>
            <person name="Han Y.H."/>
            <person name="Newsham I.N."/>
            <person name="Nazareth L.N."/>
            <person name="Worley K.W."/>
            <person name="Muzny D.M."/>
            <person name="Rogers J.R."/>
            <person name="Gibbs R.G."/>
        </authorList>
    </citation>
    <scope>NUCLEOTIDE SEQUENCE [LARGE SCALE GENOMIC DNA]</scope>
</reference>
<reference evidence="2" key="2">
    <citation type="submission" date="2025-08" db="UniProtKB">
        <authorList>
            <consortium name="Ensembl"/>
        </authorList>
    </citation>
    <scope>IDENTIFICATION</scope>
</reference>
<dbReference type="PANTHER" id="PTHR12138">
    <property type="entry name" value="PRIMATE-EXPANDED PROTEIN FAMILY"/>
    <property type="match status" value="1"/>
</dbReference>
<dbReference type="PANTHER" id="PTHR12138:SF162">
    <property type="entry name" value="CHROMOSOME UNDETERMINED SCAFFOLD_275, WHOLE GENOME SHOTGUN SEQUENCE"/>
    <property type="match status" value="1"/>
</dbReference>
<reference evidence="2" key="3">
    <citation type="submission" date="2025-09" db="UniProtKB">
        <authorList>
            <consortium name="Ensembl"/>
        </authorList>
    </citation>
    <scope>IDENTIFICATION</scope>
</reference>
<keyword evidence="3" id="KW-1185">Reference proteome</keyword>
<evidence type="ECO:0000313" key="3">
    <source>
        <dbReference type="Proteomes" id="UP000028761"/>
    </source>
</evidence>
<keyword evidence="1" id="KW-0812">Transmembrane</keyword>
<organism evidence="2 3">
    <name type="scientific">Papio anubis</name>
    <name type="common">Olive baboon</name>
    <dbReference type="NCBI Taxonomy" id="9555"/>
    <lineage>
        <taxon>Eukaryota</taxon>
        <taxon>Metazoa</taxon>
        <taxon>Chordata</taxon>
        <taxon>Craniata</taxon>
        <taxon>Vertebrata</taxon>
        <taxon>Euteleostomi</taxon>
        <taxon>Mammalia</taxon>
        <taxon>Eutheria</taxon>
        <taxon>Euarchontoglires</taxon>
        <taxon>Primates</taxon>
        <taxon>Haplorrhini</taxon>
        <taxon>Catarrhini</taxon>
        <taxon>Cercopithecidae</taxon>
        <taxon>Cercopithecinae</taxon>
        <taxon>Papio</taxon>
    </lineage>
</organism>
<keyword evidence="1" id="KW-0472">Membrane</keyword>
<dbReference type="Ensembl" id="ENSPANT00000068358.1">
    <property type="protein sequence ID" value="ENSPANP00000061033.1"/>
    <property type="gene ID" value="ENSPANG00000047944.1"/>
</dbReference>
<name>A0A8I5RA54_PAPAN</name>
<sequence>MPLRQDLTLSPKLECGGTISAHCNLRLLGSSDPLTSASRAAGNTDVCPNTCFLFCFVFVFVFVFVLLVAMGFHHVSSDPPASASQYAEITRMSHYP</sequence>
<feature type="transmembrane region" description="Helical" evidence="1">
    <location>
        <begin position="51"/>
        <end position="72"/>
    </location>
</feature>
<protein>
    <submittedName>
        <fullName evidence="2">Uncharacterized protein</fullName>
    </submittedName>
</protein>
<accession>A0A8I5RA54</accession>
<dbReference type="AlphaFoldDB" id="A0A8I5RA54"/>
<keyword evidence="1" id="KW-1133">Transmembrane helix</keyword>
<evidence type="ECO:0000313" key="2">
    <source>
        <dbReference type="Ensembl" id="ENSPANP00000061033.1"/>
    </source>
</evidence>